<evidence type="ECO:0000313" key="3">
    <source>
        <dbReference type="Proteomes" id="UP000324222"/>
    </source>
</evidence>
<dbReference type="EMBL" id="VSRR010000457">
    <property type="protein sequence ID" value="MPC15840.1"/>
    <property type="molecule type" value="Genomic_DNA"/>
</dbReference>
<proteinExistence type="predicted"/>
<protein>
    <submittedName>
        <fullName evidence="2">Uncharacterized protein</fullName>
    </submittedName>
</protein>
<sequence length="70" mass="7700">MASSTYSSNTPDLHSISRAFILIQSHYFKSSSSSSSFSSISYSSSSYLSLSPPALPSRSEEIRRTDTKQQ</sequence>
<feature type="region of interest" description="Disordered" evidence="1">
    <location>
        <begin position="30"/>
        <end position="70"/>
    </location>
</feature>
<organism evidence="2 3">
    <name type="scientific">Portunus trituberculatus</name>
    <name type="common">Swimming crab</name>
    <name type="synonym">Neptunus trituberculatus</name>
    <dbReference type="NCBI Taxonomy" id="210409"/>
    <lineage>
        <taxon>Eukaryota</taxon>
        <taxon>Metazoa</taxon>
        <taxon>Ecdysozoa</taxon>
        <taxon>Arthropoda</taxon>
        <taxon>Crustacea</taxon>
        <taxon>Multicrustacea</taxon>
        <taxon>Malacostraca</taxon>
        <taxon>Eumalacostraca</taxon>
        <taxon>Eucarida</taxon>
        <taxon>Decapoda</taxon>
        <taxon>Pleocyemata</taxon>
        <taxon>Brachyura</taxon>
        <taxon>Eubrachyura</taxon>
        <taxon>Portunoidea</taxon>
        <taxon>Portunidae</taxon>
        <taxon>Portuninae</taxon>
        <taxon>Portunus</taxon>
    </lineage>
</organism>
<accession>A0A5B7D2D6</accession>
<gene>
    <name evidence="2" type="ORF">E2C01_008643</name>
</gene>
<evidence type="ECO:0000313" key="2">
    <source>
        <dbReference type="EMBL" id="MPC15840.1"/>
    </source>
</evidence>
<keyword evidence="3" id="KW-1185">Reference proteome</keyword>
<evidence type="ECO:0000256" key="1">
    <source>
        <dbReference type="SAM" id="MobiDB-lite"/>
    </source>
</evidence>
<reference evidence="2 3" key="1">
    <citation type="submission" date="2019-05" db="EMBL/GenBank/DDBJ databases">
        <title>Another draft genome of Portunus trituberculatus and its Hox gene families provides insights of decapod evolution.</title>
        <authorList>
            <person name="Jeong J.-H."/>
            <person name="Song I."/>
            <person name="Kim S."/>
            <person name="Choi T."/>
            <person name="Kim D."/>
            <person name="Ryu S."/>
            <person name="Kim W."/>
        </authorList>
    </citation>
    <scope>NUCLEOTIDE SEQUENCE [LARGE SCALE GENOMIC DNA]</scope>
    <source>
        <tissue evidence="2">Muscle</tissue>
    </source>
</reference>
<feature type="compositionally biased region" description="Low complexity" evidence="1">
    <location>
        <begin position="30"/>
        <end position="52"/>
    </location>
</feature>
<dbReference type="Proteomes" id="UP000324222">
    <property type="component" value="Unassembled WGS sequence"/>
</dbReference>
<feature type="compositionally biased region" description="Basic and acidic residues" evidence="1">
    <location>
        <begin position="58"/>
        <end position="70"/>
    </location>
</feature>
<name>A0A5B7D2D6_PORTR</name>
<comment type="caution">
    <text evidence="2">The sequence shown here is derived from an EMBL/GenBank/DDBJ whole genome shotgun (WGS) entry which is preliminary data.</text>
</comment>
<dbReference type="AlphaFoldDB" id="A0A5B7D2D6"/>